<feature type="region of interest" description="Disordered" evidence="1">
    <location>
        <begin position="204"/>
        <end position="226"/>
    </location>
</feature>
<organism evidence="2 3">
    <name type="scientific">Sporidiobolus salmonicolor</name>
    <name type="common">Yeast-like fungus</name>
    <name type="synonym">Sporobolomyces salmonicolor</name>
    <dbReference type="NCBI Taxonomy" id="5005"/>
    <lineage>
        <taxon>Eukaryota</taxon>
        <taxon>Fungi</taxon>
        <taxon>Dikarya</taxon>
        <taxon>Basidiomycota</taxon>
        <taxon>Pucciniomycotina</taxon>
        <taxon>Microbotryomycetes</taxon>
        <taxon>Sporidiobolales</taxon>
        <taxon>Sporidiobolaceae</taxon>
        <taxon>Sporobolomyces</taxon>
    </lineage>
</organism>
<feature type="non-terminal residue" evidence="2">
    <location>
        <position position="1"/>
    </location>
</feature>
<reference evidence="3" key="1">
    <citation type="submission" date="2015-02" db="EMBL/GenBank/DDBJ databases">
        <authorList>
            <person name="Gon?alves P."/>
        </authorList>
    </citation>
    <scope>NUCLEOTIDE SEQUENCE [LARGE SCALE GENOMIC DNA]</scope>
</reference>
<accession>A0A0D6ET76</accession>
<dbReference type="AlphaFoldDB" id="A0A0D6ET76"/>
<keyword evidence="3" id="KW-1185">Reference proteome</keyword>
<proteinExistence type="predicted"/>
<dbReference type="OrthoDB" id="2564904at2759"/>
<protein>
    <submittedName>
        <fullName evidence="2">SPOSA6832_05050-mRNA-1:cds</fullName>
    </submittedName>
</protein>
<name>A0A0D6ET76_SPOSA</name>
<gene>
    <name evidence="2" type="primary">SPOSA6832_05050</name>
</gene>
<dbReference type="Proteomes" id="UP000243876">
    <property type="component" value="Unassembled WGS sequence"/>
</dbReference>
<feature type="compositionally biased region" description="Polar residues" evidence="1">
    <location>
        <begin position="255"/>
        <end position="268"/>
    </location>
</feature>
<evidence type="ECO:0000313" key="2">
    <source>
        <dbReference type="EMBL" id="CEQ43149.1"/>
    </source>
</evidence>
<dbReference type="EMBL" id="CENE01000053">
    <property type="protein sequence ID" value="CEQ43149.1"/>
    <property type="molecule type" value="Genomic_DNA"/>
</dbReference>
<evidence type="ECO:0000313" key="3">
    <source>
        <dbReference type="Proteomes" id="UP000243876"/>
    </source>
</evidence>
<feature type="region of interest" description="Disordered" evidence="1">
    <location>
        <begin position="255"/>
        <end position="333"/>
    </location>
</feature>
<feature type="compositionally biased region" description="Low complexity" evidence="1">
    <location>
        <begin position="269"/>
        <end position="301"/>
    </location>
</feature>
<evidence type="ECO:0000256" key="1">
    <source>
        <dbReference type="SAM" id="MobiDB-lite"/>
    </source>
</evidence>
<sequence length="367" mass="37911">MRNKGFADGDVPDCSGQLDYCSPSTPQPSFATLADELRRKDFCLWGPPAPGSTIGDSEEFEVAWCTAAGHGARLMPPGTITGAHFLITPHYIQVTGVGDFTKMNVQSGDEGGELDPHGQTGLGNPIGSIVLANGTQVLEWTSFMSDTQFCFRVCPNATDAALWCQHQASLDHALRALNVEPDALDLLSTTYKAVIGSLLFRHASPSSPHPDSIPRPQRNEPGSYDVGVFESCHGDGTAYPPGVYEVGGGLSTFLQGQTTSSGSRVSRQGATPAAAPAGASSNCKTVSTVGVVPTPTTSATTPPTPSRPAGVGTATSSPALSSTTNTTTGAAASQTSFDIKHSKALRNEAGPIALVFSLVAHIVLGGV</sequence>
<feature type="compositionally biased region" description="Low complexity" evidence="1">
    <location>
        <begin position="313"/>
        <end position="333"/>
    </location>
</feature>